<dbReference type="CDD" id="cd02174">
    <property type="entry name" value="CCT"/>
    <property type="match status" value="1"/>
</dbReference>
<keyword evidence="4" id="KW-0808">Transferase</keyword>
<keyword evidence="8" id="KW-1208">Phospholipid metabolism</keyword>
<dbReference type="InParanoid" id="A0A1Y1JQP0"/>
<organism evidence="13">
    <name type="scientific">Photinus pyralis</name>
    <name type="common">Common eastern firefly</name>
    <name type="synonym">Lampyris pyralis</name>
    <dbReference type="NCBI Taxonomy" id="7054"/>
    <lineage>
        <taxon>Eukaryota</taxon>
        <taxon>Metazoa</taxon>
        <taxon>Ecdysozoa</taxon>
        <taxon>Arthropoda</taxon>
        <taxon>Hexapoda</taxon>
        <taxon>Insecta</taxon>
        <taxon>Pterygota</taxon>
        <taxon>Neoptera</taxon>
        <taxon>Endopterygota</taxon>
        <taxon>Coleoptera</taxon>
        <taxon>Polyphaga</taxon>
        <taxon>Elateriformia</taxon>
        <taxon>Elateroidea</taxon>
        <taxon>Lampyridae</taxon>
        <taxon>Lampyrinae</taxon>
        <taxon>Photinus</taxon>
    </lineage>
</organism>
<evidence type="ECO:0000259" key="12">
    <source>
        <dbReference type="Pfam" id="PF01467"/>
    </source>
</evidence>
<dbReference type="FunCoup" id="A0A1Y1JQP0">
    <property type="interactions" value="2037"/>
</dbReference>
<dbReference type="FunFam" id="3.40.50.620:FF:000016">
    <property type="entry name" value="Putative choline-phosphate cytidylyltransferase B"/>
    <property type="match status" value="1"/>
</dbReference>
<evidence type="ECO:0000313" key="14">
    <source>
        <dbReference type="EMBL" id="KAB0798030.1"/>
    </source>
</evidence>
<comment type="pathway">
    <text evidence="9">Phospholipid metabolism; phosphatidylcholine biosynthesis; phosphatidylcholine from phosphocholine: step 1/2.</text>
</comment>
<feature type="compositionally biased region" description="Basic residues" evidence="11">
    <location>
        <begin position="340"/>
        <end position="349"/>
    </location>
</feature>
<dbReference type="InterPro" id="IPR004821">
    <property type="entry name" value="Cyt_trans-like"/>
</dbReference>
<feature type="region of interest" description="Disordered" evidence="11">
    <location>
        <begin position="1"/>
        <end position="30"/>
    </location>
</feature>
<protein>
    <recommendedName>
        <fullName evidence="10">choline-phosphate cytidylyltransferase</fullName>
        <ecNumber evidence="10">2.7.7.15</ecNumber>
    </recommendedName>
</protein>
<dbReference type="EC" id="2.7.7.15" evidence="10"/>
<evidence type="ECO:0000256" key="5">
    <source>
        <dbReference type="ARBA" id="ARBA00022695"/>
    </source>
</evidence>
<comment type="similarity">
    <text evidence="2">Belongs to the cytidylyltransferase family.</text>
</comment>
<dbReference type="Pfam" id="PF01467">
    <property type="entry name" value="CTP_transf_like"/>
    <property type="match status" value="1"/>
</dbReference>
<dbReference type="UniPathway" id="UPA00753">
    <property type="reaction ID" value="UER00739"/>
</dbReference>
<keyword evidence="7" id="KW-0594">Phospholipid biosynthesis</keyword>
<evidence type="ECO:0000256" key="7">
    <source>
        <dbReference type="ARBA" id="ARBA00023209"/>
    </source>
</evidence>
<feature type="domain" description="Cytidyltransferase-like" evidence="12">
    <location>
        <begin position="86"/>
        <end position="214"/>
    </location>
</feature>
<dbReference type="Proteomes" id="UP000327044">
    <property type="component" value="Unassembled WGS sequence"/>
</dbReference>
<keyword evidence="3" id="KW-0444">Lipid biosynthesis</keyword>
<reference evidence="13" key="1">
    <citation type="journal article" date="2016" name="Sci. Rep.">
        <title>Molecular characterization of firefly nuptial gifts: a multi-omics approach sheds light on postcopulatory sexual selection.</title>
        <authorList>
            <person name="Al-Wathiqui N."/>
            <person name="Fallon T.R."/>
            <person name="South A."/>
            <person name="Weng J.K."/>
            <person name="Lewis S.M."/>
        </authorList>
    </citation>
    <scope>NUCLEOTIDE SEQUENCE</scope>
</reference>
<dbReference type="GO" id="GO:0004105">
    <property type="term" value="F:choline-phosphate cytidylyltransferase activity"/>
    <property type="evidence" value="ECO:0007669"/>
    <property type="project" value="UniProtKB-EC"/>
</dbReference>
<feature type="compositionally biased region" description="Polar residues" evidence="11">
    <location>
        <begin position="7"/>
        <end position="16"/>
    </location>
</feature>
<proteinExistence type="inferred from homology"/>
<evidence type="ECO:0000256" key="9">
    <source>
        <dbReference type="ARBA" id="ARBA00025706"/>
    </source>
</evidence>
<evidence type="ECO:0000313" key="13">
    <source>
        <dbReference type="EMBL" id="JAV51514.1"/>
    </source>
</evidence>
<keyword evidence="6" id="KW-0443">Lipid metabolism</keyword>
<reference evidence="14 15" key="2">
    <citation type="journal article" date="2018" name="Elife">
        <title>Firefly genomes illuminate parallel origins of bioluminescence in beetles.</title>
        <authorList>
            <person name="Fallon T.R."/>
            <person name="Lower S.E."/>
            <person name="Chang C.H."/>
            <person name="Bessho-Uehara M."/>
            <person name="Martin G.J."/>
            <person name="Bewick A.J."/>
            <person name="Behringer M."/>
            <person name="Debat H.J."/>
            <person name="Wong I."/>
            <person name="Day J.C."/>
            <person name="Suvorov A."/>
            <person name="Silva C.J."/>
            <person name="Stanger-Hall K.F."/>
            <person name="Hall D.W."/>
            <person name="Schmitz R.J."/>
            <person name="Nelson D.R."/>
            <person name="Lewis S.M."/>
            <person name="Shigenobu S."/>
            <person name="Bybee S.M."/>
            <person name="Larracuente A.M."/>
            <person name="Oba Y."/>
            <person name="Weng J.K."/>
        </authorList>
    </citation>
    <scope>NUCLEOTIDE SEQUENCE [LARGE SCALE GENOMIC DNA]</scope>
    <source>
        <strain evidence="14">1611_PpyrPB1</strain>
        <tissue evidence="14">Whole body</tissue>
    </source>
</reference>
<dbReference type="PANTHER" id="PTHR10739">
    <property type="entry name" value="CYTIDYLYLTRANSFERASE"/>
    <property type="match status" value="1"/>
</dbReference>
<dbReference type="PANTHER" id="PTHR10739:SF13">
    <property type="entry name" value="CHOLINE-PHOSPHATE CYTIDYLYLTRANSFERASE"/>
    <property type="match status" value="1"/>
</dbReference>
<dbReference type="SUPFAM" id="SSF52374">
    <property type="entry name" value="Nucleotidylyl transferase"/>
    <property type="match status" value="1"/>
</dbReference>
<evidence type="ECO:0000313" key="15">
    <source>
        <dbReference type="Proteomes" id="UP000327044"/>
    </source>
</evidence>
<evidence type="ECO:0000256" key="11">
    <source>
        <dbReference type="SAM" id="MobiDB-lite"/>
    </source>
</evidence>
<dbReference type="AlphaFoldDB" id="A0A1Y1JQP0"/>
<dbReference type="InterPro" id="IPR041723">
    <property type="entry name" value="CCT"/>
</dbReference>
<dbReference type="GO" id="GO:0031210">
    <property type="term" value="F:phosphatidylcholine binding"/>
    <property type="evidence" value="ECO:0007669"/>
    <property type="project" value="TreeGrafter"/>
</dbReference>
<evidence type="ECO:0000256" key="4">
    <source>
        <dbReference type="ARBA" id="ARBA00022679"/>
    </source>
</evidence>
<feature type="compositionally biased region" description="Polar residues" evidence="11">
    <location>
        <begin position="318"/>
        <end position="328"/>
    </location>
</feature>
<evidence type="ECO:0000256" key="1">
    <source>
        <dbReference type="ARBA" id="ARBA00005189"/>
    </source>
</evidence>
<name>A0A1Y1JQP0_PHOPY</name>
<evidence type="ECO:0000256" key="3">
    <source>
        <dbReference type="ARBA" id="ARBA00022516"/>
    </source>
</evidence>
<evidence type="ECO:0000256" key="6">
    <source>
        <dbReference type="ARBA" id="ARBA00023098"/>
    </source>
</evidence>
<dbReference type="EMBL" id="GEZM01103151">
    <property type="protein sequence ID" value="JAV51514.1"/>
    <property type="molecule type" value="Transcribed_RNA"/>
</dbReference>
<evidence type="ECO:0000256" key="2">
    <source>
        <dbReference type="ARBA" id="ARBA00010101"/>
    </source>
</evidence>
<dbReference type="InterPro" id="IPR014729">
    <property type="entry name" value="Rossmann-like_a/b/a_fold"/>
</dbReference>
<keyword evidence="5" id="KW-0548">Nucleotidyltransferase</keyword>
<dbReference type="NCBIfam" id="TIGR00125">
    <property type="entry name" value="cyt_tran_rel"/>
    <property type="match status" value="1"/>
</dbReference>
<feature type="region of interest" description="Disordered" evidence="11">
    <location>
        <begin position="311"/>
        <end position="349"/>
    </location>
</feature>
<evidence type="ECO:0000256" key="10">
    <source>
        <dbReference type="ARBA" id="ARBA00026101"/>
    </source>
</evidence>
<dbReference type="Gene3D" id="3.40.50.620">
    <property type="entry name" value="HUPs"/>
    <property type="match status" value="1"/>
</dbReference>
<gene>
    <name evidence="14" type="ORF">PPYR_09023</name>
</gene>
<comment type="pathway">
    <text evidence="1">Lipid metabolism.</text>
</comment>
<evidence type="ECO:0000256" key="8">
    <source>
        <dbReference type="ARBA" id="ARBA00023264"/>
    </source>
</evidence>
<dbReference type="InterPro" id="IPR045049">
    <property type="entry name" value="Pcy1-like"/>
</dbReference>
<reference evidence="14" key="3">
    <citation type="submission" date="2019-08" db="EMBL/GenBank/DDBJ databases">
        <authorList>
            <consortium name="Photinus pyralis genome working group"/>
            <person name="Fallon T.R."/>
            <person name="Sander Lower S.E."/>
            <person name="Weng J.-K."/>
        </authorList>
    </citation>
    <scope>NUCLEOTIDE SEQUENCE</scope>
    <source>
        <strain evidence="14">1611_PpyrPB1</strain>
        <tissue evidence="14">Whole body</tissue>
    </source>
</reference>
<sequence>MLDFHTSGGTETNPSVIMSRKRTRSRSEDNIYESRTKMQPIMSVYQQAPFSDEPEAIKLLNACNYKLKITKEIAVSGRAPRAVRIYADGAYDLFHEGHAKQLQQAKNLCPNAYLIVGVCSDDMLHKLKGLTVLNENERYEAVRHCRYVDEVVRDAPWVVTDDFLEAHKIDFVAHDDLPYACGDTSDIYATLKAKGMFLATNRTEGVSTSEIVARIVRDYDEYARRNLERGYSAKDLNISYLKEKRIRFKRKMHELRDKGKNVIGSIGERTDDMISKWEEKSKDFVESFLGRFGKEKLTNIWKESKNKILNAFSPPGSPGNSTDSSVNGDISEDEEYKVAPKAKRARIYS</sequence>
<keyword evidence="15" id="KW-1185">Reference proteome</keyword>
<dbReference type="OrthoDB" id="17102at2759"/>
<accession>A0A1Y1JQP0</accession>
<dbReference type="EMBL" id="VVIM01000006">
    <property type="protein sequence ID" value="KAB0798030.1"/>
    <property type="molecule type" value="Genomic_DNA"/>
</dbReference>